<feature type="transmembrane region" description="Helical" evidence="1">
    <location>
        <begin position="21"/>
        <end position="37"/>
    </location>
</feature>
<dbReference type="Proteomes" id="UP001283361">
    <property type="component" value="Unassembled WGS sequence"/>
</dbReference>
<keyword evidence="1" id="KW-0812">Transmembrane</keyword>
<reference evidence="2" key="1">
    <citation type="journal article" date="2023" name="G3 (Bethesda)">
        <title>A reference genome for the long-term kleptoplast-retaining sea slug Elysia crispata morphotype clarki.</title>
        <authorList>
            <person name="Eastman K.E."/>
            <person name="Pendleton A.L."/>
            <person name="Shaikh M.A."/>
            <person name="Suttiyut T."/>
            <person name="Ogas R."/>
            <person name="Tomko P."/>
            <person name="Gavelis G."/>
            <person name="Widhalm J.R."/>
            <person name="Wisecaver J.H."/>
        </authorList>
    </citation>
    <scope>NUCLEOTIDE SEQUENCE</scope>
    <source>
        <strain evidence="2">ECLA1</strain>
    </source>
</reference>
<accession>A0AAE1AAZ5</accession>
<dbReference type="EMBL" id="JAWDGP010002420">
    <property type="protein sequence ID" value="KAK3783357.1"/>
    <property type="molecule type" value="Genomic_DNA"/>
</dbReference>
<organism evidence="2 3">
    <name type="scientific">Elysia crispata</name>
    <name type="common">lettuce slug</name>
    <dbReference type="NCBI Taxonomy" id="231223"/>
    <lineage>
        <taxon>Eukaryota</taxon>
        <taxon>Metazoa</taxon>
        <taxon>Spiralia</taxon>
        <taxon>Lophotrochozoa</taxon>
        <taxon>Mollusca</taxon>
        <taxon>Gastropoda</taxon>
        <taxon>Heterobranchia</taxon>
        <taxon>Euthyneura</taxon>
        <taxon>Panpulmonata</taxon>
        <taxon>Sacoglossa</taxon>
        <taxon>Placobranchoidea</taxon>
        <taxon>Plakobranchidae</taxon>
        <taxon>Elysia</taxon>
    </lineage>
</organism>
<keyword evidence="3" id="KW-1185">Reference proteome</keyword>
<evidence type="ECO:0000313" key="2">
    <source>
        <dbReference type="EMBL" id="KAK3783357.1"/>
    </source>
</evidence>
<keyword evidence="1" id="KW-0472">Membrane</keyword>
<comment type="caution">
    <text evidence="2">The sequence shown here is derived from an EMBL/GenBank/DDBJ whole genome shotgun (WGS) entry which is preliminary data.</text>
</comment>
<name>A0AAE1AAZ5_9GAST</name>
<proteinExistence type="predicted"/>
<gene>
    <name evidence="2" type="ORF">RRG08_044362</name>
</gene>
<evidence type="ECO:0000313" key="3">
    <source>
        <dbReference type="Proteomes" id="UP001283361"/>
    </source>
</evidence>
<dbReference type="AlphaFoldDB" id="A0AAE1AAZ5"/>
<sequence>MCCPTPRPSNPSKQTKPQSDVTPFFFAIIITAFNIGSKRMGTTRLPRNEEDTRDFMSLMQSEATLEVQRLVLSKTR</sequence>
<keyword evidence="1" id="KW-1133">Transmembrane helix</keyword>
<protein>
    <submittedName>
        <fullName evidence="2">Uncharacterized protein</fullName>
    </submittedName>
</protein>
<evidence type="ECO:0000256" key="1">
    <source>
        <dbReference type="SAM" id="Phobius"/>
    </source>
</evidence>